<evidence type="ECO:0000256" key="4">
    <source>
        <dbReference type="ARBA" id="ARBA00022960"/>
    </source>
</evidence>
<reference evidence="10" key="1">
    <citation type="journal article" date="2019" name="Int. J. Syst. Evol. Microbiol.">
        <title>The Global Catalogue of Microorganisms (GCM) 10K type strain sequencing project: providing services to taxonomists for standard genome sequencing and annotation.</title>
        <authorList>
            <consortium name="The Broad Institute Genomics Platform"/>
            <consortium name="The Broad Institute Genome Sequencing Center for Infectious Disease"/>
            <person name="Wu L."/>
            <person name="Ma J."/>
        </authorList>
    </citation>
    <scope>NUCLEOTIDE SEQUENCE [LARGE SCALE GENOMIC DNA]</scope>
    <source>
        <strain evidence="10">CCUG 60023</strain>
    </source>
</reference>
<dbReference type="PANTHER" id="PTHR38589">
    <property type="entry name" value="BLR0621 PROTEIN"/>
    <property type="match status" value="1"/>
</dbReference>
<accession>A0ABW3FKA6</accession>
<dbReference type="EMBL" id="JBHTJV010000009">
    <property type="protein sequence ID" value="MFD0916602.1"/>
    <property type="molecule type" value="Genomic_DNA"/>
</dbReference>
<comment type="caution">
    <text evidence="9">The sequence shown here is derived from an EMBL/GenBank/DDBJ whole genome shotgun (WGS) entry which is preliminary data.</text>
</comment>
<keyword evidence="4 7" id="KW-0133">Cell shape</keyword>
<keyword evidence="10" id="KW-1185">Reference proteome</keyword>
<dbReference type="Pfam" id="PF03734">
    <property type="entry name" value="YkuD"/>
    <property type="match status" value="1"/>
</dbReference>
<dbReference type="PROSITE" id="PS52029">
    <property type="entry name" value="LD_TPASE"/>
    <property type="match status" value="1"/>
</dbReference>
<dbReference type="RefSeq" id="WP_377212461.1">
    <property type="nucleotide sequence ID" value="NZ_JBHTJV010000009.1"/>
</dbReference>
<dbReference type="SUPFAM" id="SSF141523">
    <property type="entry name" value="L,D-transpeptidase catalytic domain-like"/>
    <property type="match status" value="1"/>
</dbReference>
<evidence type="ECO:0000256" key="5">
    <source>
        <dbReference type="ARBA" id="ARBA00022984"/>
    </source>
</evidence>
<evidence type="ECO:0000313" key="10">
    <source>
        <dbReference type="Proteomes" id="UP001597101"/>
    </source>
</evidence>
<evidence type="ECO:0000259" key="8">
    <source>
        <dbReference type="PROSITE" id="PS52029"/>
    </source>
</evidence>
<feature type="domain" description="L,D-TPase catalytic" evidence="8">
    <location>
        <begin position="15"/>
        <end position="181"/>
    </location>
</feature>
<evidence type="ECO:0000256" key="1">
    <source>
        <dbReference type="ARBA" id="ARBA00004752"/>
    </source>
</evidence>
<feature type="active site" description="Proton donor/acceptor" evidence="7">
    <location>
        <position position="146"/>
    </location>
</feature>
<gene>
    <name evidence="9" type="ORF">ACFQ14_09305</name>
</gene>
<organism evidence="9 10">
    <name type="scientific">Pseudahrensia aquimaris</name>
    <dbReference type="NCBI Taxonomy" id="744461"/>
    <lineage>
        <taxon>Bacteria</taxon>
        <taxon>Pseudomonadati</taxon>
        <taxon>Pseudomonadota</taxon>
        <taxon>Alphaproteobacteria</taxon>
        <taxon>Hyphomicrobiales</taxon>
        <taxon>Ahrensiaceae</taxon>
        <taxon>Pseudahrensia</taxon>
    </lineage>
</organism>
<keyword evidence="6 7" id="KW-0961">Cell wall biogenesis/degradation</keyword>
<evidence type="ECO:0000313" key="9">
    <source>
        <dbReference type="EMBL" id="MFD0916602.1"/>
    </source>
</evidence>
<proteinExistence type="inferred from homology"/>
<keyword evidence="3" id="KW-0808">Transferase</keyword>
<protein>
    <submittedName>
        <fullName evidence="9">L,D-transpeptidase</fullName>
    </submittedName>
</protein>
<dbReference type="PANTHER" id="PTHR38589:SF1">
    <property type="entry name" value="BLR0621 PROTEIN"/>
    <property type="match status" value="1"/>
</dbReference>
<dbReference type="Proteomes" id="UP001597101">
    <property type="component" value="Unassembled WGS sequence"/>
</dbReference>
<comment type="similarity">
    <text evidence="2">Belongs to the YkuD family.</text>
</comment>
<feature type="active site" description="Nucleophile" evidence="7">
    <location>
        <position position="158"/>
    </location>
</feature>
<sequence>MQRTDHVCNTPFRQLIVRKRPGHETQGFLQAGGRVLRCALGRGGLGSIKREGDGKTPIGRFVLLDVYARPDAGFQNVSALPQALIGPNDGWCDAVGDRNYNRRVKLPYPASHERLLRDDHLYDVFIVIDHNITRRMTRGGSAIFFHLAHDDYRPTEGCIAISRADMHWLLPRINGRTVMVVG</sequence>
<comment type="pathway">
    <text evidence="1 7">Cell wall biogenesis; peptidoglycan biosynthesis.</text>
</comment>
<evidence type="ECO:0000256" key="2">
    <source>
        <dbReference type="ARBA" id="ARBA00005992"/>
    </source>
</evidence>
<dbReference type="CDD" id="cd16913">
    <property type="entry name" value="YkuD_like"/>
    <property type="match status" value="1"/>
</dbReference>
<dbReference type="InterPro" id="IPR005490">
    <property type="entry name" value="LD_TPept_cat_dom"/>
</dbReference>
<evidence type="ECO:0000256" key="7">
    <source>
        <dbReference type="PROSITE-ProRule" id="PRU01373"/>
    </source>
</evidence>
<evidence type="ECO:0000256" key="6">
    <source>
        <dbReference type="ARBA" id="ARBA00023316"/>
    </source>
</evidence>
<name>A0ABW3FKA6_9HYPH</name>
<evidence type="ECO:0000256" key="3">
    <source>
        <dbReference type="ARBA" id="ARBA00022679"/>
    </source>
</evidence>
<keyword evidence="5 7" id="KW-0573">Peptidoglycan synthesis</keyword>
<dbReference type="InterPro" id="IPR038063">
    <property type="entry name" value="Transpep_catalytic_dom"/>
</dbReference>